<name>A0A917VX67_9NOCA</name>
<dbReference type="AlphaFoldDB" id="A0A917VX67"/>
<protein>
    <submittedName>
        <fullName evidence="2">Uncharacterized protein</fullName>
    </submittedName>
</protein>
<reference evidence="2" key="1">
    <citation type="journal article" date="2014" name="Int. J. Syst. Evol. Microbiol.">
        <title>Complete genome sequence of Corynebacterium casei LMG S-19264T (=DSM 44701T), isolated from a smear-ripened cheese.</title>
        <authorList>
            <consortium name="US DOE Joint Genome Institute (JGI-PGF)"/>
            <person name="Walter F."/>
            <person name="Albersmeier A."/>
            <person name="Kalinowski J."/>
            <person name="Ruckert C."/>
        </authorList>
    </citation>
    <scope>NUCLEOTIDE SEQUENCE</scope>
    <source>
        <strain evidence="2">CGMCC 4.3508</strain>
    </source>
</reference>
<evidence type="ECO:0000313" key="2">
    <source>
        <dbReference type="EMBL" id="GGL40600.1"/>
    </source>
</evidence>
<accession>A0A917VX67</accession>
<dbReference type="EMBL" id="BMMH01000026">
    <property type="protein sequence ID" value="GGL40600.1"/>
    <property type="molecule type" value="Genomic_DNA"/>
</dbReference>
<evidence type="ECO:0000313" key="3">
    <source>
        <dbReference type="Proteomes" id="UP000638263"/>
    </source>
</evidence>
<dbReference type="SUPFAM" id="SSF140453">
    <property type="entry name" value="EsxAB dimer-like"/>
    <property type="match status" value="1"/>
</dbReference>
<dbReference type="Pfam" id="PF06013">
    <property type="entry name" value="WXG100"/>
    <property type="match status" value="1"/>
</dbReference>
<sequence length="141" mass="14385">MAADGVAGLTQADPDTLVAVSKKMATPLQTLEGHLKSLAGSQGTLQTAFKGNAGDAVYNAFGNVLTTGSKVAEFIEQIMQEIIGASSKFDEEDRLAMQGIANQLGDAADGTFTGSTAGATGTWANTGLENTTGPSKASIDW</sequence>
<reference evidence="2" key="2">
    <citation type="submission" date="2020-09" db="EMBL/GenBank/DDBJ databases">
        <authorList>
            <person name="Sun Q."/>
            <person name="Zhou Y."/>
        </authorList>
    </citation>
    <scope>NUCLEOTIDE SEQUENCE</scope>
    <source>
        <strain evidence="2">CGMCC 4.3508</strain>
    </source>
</reference>
<feature type="compositionally biased region" description="Low complexity" evidence="1">
    <location>
        <begin position="118"/>
        <end position="127"/>
    </location>
</feature>
<dbReference type="Proteomes" id="UP000638263">
    <property type="component" value="Unassembled WGS sequence"/>
</dbReference>
<gene>
    <name evidence="2" type="ORF">GCM10011588_64220</name>
</gene>
<dbReference type="Gene3D" id="1.10.287.1060">
    <property type="entry name" value="ESAT-6-like"/>
    <property type="match status" value="1"/>
</dbReference>
<evidence type="ECO:0000256" key="1">
    <source>
        <dbReference type="SAM" id="MobiDB-lite"/>
    </source>
</evidence>
<proteinExistence type="predicted"/>
<dbReference type="InterPro" id="IPR010310">
    <property type="entry name" value="T7SS_ESAT-6-like"/>
</dbReference>
<keyword evidence="3" id="KW-1185">Reference proteome</keyword>
<organism evidence="2 3">
    <name type="scientific">Nocardia jinanensis</name>
    <dbReference type="NCBI Taxonomy" id="382504"/>
    <lineage>
        <taxon>Bacteria</taxon>
        <taxon>Bacillati</taxon>
        <taxon>Actinomycetota</taxon>
        <taxon>Actinomycetes</taxon>
        <taxon>Mycobacteriales</taxon>
        <taxon>Nocardiaceae</taxon>
        <taxon>Nocardia</taxon>
    </lineage>
</organism>
<dbReference type="InterPro" id="IPR036689">
    <property type="entry name" value="ESAT-6-like_sf"/>
</dbReference>
<comment type="caution">
    <text evidence="2">The sequence shown here is derived from an EMBL/GenBank/DDBJ whole genome shotgun (WGS) entry which is preliminary data.</text>
</comment>
<dbReference type="RefSeq" id="WP_062999137.1">
    <property type="nucleotide sequence ID" value="NZ_BMMH01000026.1"/>
</dbReference>
<feature type="region of interest" description="Disordered" evidence="1">
    <location>
        <begin position="118"/>
        <end position="141"/>
    </location>
</feature>